<protein>
    <recommendedName>
        <fullName evidence="3">Natural product</fullName>
    </recommendedName>
</protein>
<dbReference type="EMBL" id="JAZDQT010000002">
    <property type="protein sequence ID" value="MEE1945472.1"/>
    <property type="molecule type" value="Genomic_DNA"/>
</dbReference>
<accession>A0ABU7I7Y5</accession>
<sequence length="77" mass="8392">MRKSVLKSDALKQGELLTRNQMKDVLGGANQSESIICQIALCSATDQHGNYFDGLCDRNCYCVSPDGMSSSEGCGRW</sequence>
<dbReference type="RefSeq" id="WP_330107829.1">
    <property type="nucleotide sequence ID" value="NZ_JAZDQT010000002.1"/>
</dbReference>
<dbReference type="Proteomes" id="UP001336835">
    <property type="component" value="Unassembled WGS sequence"/>
</dbReference>
<proteinExistence type="predicted"/>
<evidence type="ECO:0000313" key="2">
    <source>
        <dbReference type="Proteomes" id="UP001336835"/>
    </source>
</evidence>
<reference evidence="1 2" key="1">
    <citation type="submission" date="2024-01" db="EMBL/GenBank/DDBJ databases">
        <title>Pedobacter sp. nov., isolated from fresh soil.</title>
        <authorList>
            <person name="Le N.T.T."/>
        </authorList>
    </citation>
    <scope>NUCLEOTIDE SEQUENCE [LARGE SCALE GENOMIC DNA]</scope>
    <source>
        <strain evidence="1 2">KR3-3</strain>
    </source>
</reference>
<comment type="caution">
    <text evidence="1">The sequence shown here is derived from an EMBL/GenBank/DDBJ whole genome shotgun (WGS) entry which is preliminary data.</text>
</comment>
<evidence type="ECO:0000313" key="1">
    <source>
        <dbReference type="EMBL" id="MEE1945472.1"/>
    </source>
</evidence>
<name>A0ABU7I7Y5_9SPHI</name>
<evidence type="ECO:0008006" key="3">
    <source>
        <dbReference type="Google" id="ProtNLM"/>
    </source>
</evidence>
<keyword evidence="2" id="KW-1185">Reference proteome</keyword>
<organism evidence="1 2">
    <name type="scientific">Pedobacter albus</name>
    <dbReference type="NCBI Taxonomy" id="3113905"/>
    <lineage>
        <taxon>Bacteria</taxon>
        <taxon>Pseudomonadati</taxon>
        <taxon>Bacteroidota</taxon>
        <taxon>Sphingobacteriia</taxon>
        <taxon>Sphingobacteriales</taxon>
        <taxon>Sphingobacteriaceae</taxon>
        <taxon>Pedobacter</taxon>
    </lineage>
</organism>
<gene>
    <name evidence="1" type="ORF">VRU48_10155</name>
</gene>